<dbReference type="AlphaFoldDB" id="A0A2M7TA05"/>
<dbReference type="Proteomes" id="UP000230956">
    <property type="component" value="Unassembled WGS sequence"/>
</dbReference>
<organism evidence="4 5">
    <name type="scientific">Candidatus Aquicultor secundus</name>
    <dbReference type="NCBI Taxonomy" id="1973895"/>
    <lineage>
        <taxon>Bacteria</taxon>
        <taxon>Bacillati</taxon>
        <taxon>Actinomycetota</taxon>
        <taxon>Candidatus Aquicultoria</taxon>
        <taxon>Candidatus Aquicultorales</taxon>
        <taxon>Candidatus Aquicultoraceae</taxon>
        <taxon>Candidatus Aquicultor</taxon>
    </lineage>
</organism>
<name>A0A2M7TA05_9ACTN</name>
<accession>A0A2M7TA05</accession>
<evidence type="ECO:0000313" key="5">
    <source>
        <dbReference type="Proteomes" id="UP000230956"/>
    </source>
</evidence>
<proteinExistence type="predicted"/>
<sequence length="199" mass="20676">MAKRKEKGKSIGKVHQSKASPRAVQQQSTNKMMPWLIAGAAVLALVIYVALSSSSALSPNSGQVSQNAQTSVAPPMSGVEDFSAGQVDASKAKLTTFKMDELAGTDCVQTIMTELVKLGGIGSLKADYSNRLLEVQYDPSKVTNAKIIDALIKGQHPGQVTAEKIVEKKPPIYVGGSIVEETGAAAGANSSTTDTGGAK</sequence>
<feature type="region of interest" description="Disordered" evidence="1">
    <location>
        <begin position="1"/>
        <end position="26"/>
    </location>
</feature>
<evidence type="ECO:0000259" key="3">
    <source>
        <dbReference type="PROSITE" id="PS50846"/>
    </source>
</evidence>
<dbReference type="RefSeq" id="WP_286679312.1">
    <property type="nucleotide sequence ID" value="NZ_MNXI01000143.1"/>
</dbReference>
<dbReference type="Gene3D" id="3.30.70.100">
    <property type="match status" value="1"/>
</dbReference>
<feature type="compositionally biased region" description="Basic residues" evidence="1">
    <location>
        <begin position="1"/>
        <end position="16"/>
    </location>
</feature>
<dbReference type="PROSITE" id="PS50846">
    <property type="entry name" value="HMA_2"/>
    <property type="match status" value="1"/>
</dbReference>
<feature type="domain" description="HMA" evidence="3">
    <location>
        <begin position="90"/>
        <end position="159"/>
    </location>
</feature>
<evidence type="ECO:0000313" key="4">
    <source>
        <dbReference type="EMBL" id="PIZ40674.1"/>
    </source>
</evidence>
<reference evidence="5" key="1">
    <citation type="submission" date="2017-09" db="EMBL/GenBank/DDBJ databases">
        <title>Depth-based differentiation of microbial function through sediment-hosted aquifers and enrichment of novel symbionts in the deep terrestrial subsurface.</title>
        <authorList>
            <person name="Probst A.J."/>
            <person name="Ladd B."/>
            <person name="Jarett J.K."/>
            <person name="Geller-Mcgrath D.E."/>
            <person name="Sieber C.M.K."/>
            <person name="Emerson J.B."/>
            <person name="Anantharaman K."/>
            <person name="Thomas B.C."/>
            <person name="Malmstrom R."/>
            <person name="Stieglmeier M."/>
            <person name="Klingl A."/>
            <person name="Woyke T."/>
            <person name="Ryan C.M."/>
            <person name="Banfield J.F."/>
        </authorList>
    </citation>
    <scope>NUCLEOTIDE SEQUENCE [LARGE SCALE GENOMIC DNA]</scope>
</reference>
<evidence type="ECO:0000256" key="1">
    <source>
        <dbReference type="SAM" id="MobiDB-lite"/>
    </source>
</evidence>
<feature type="compositionally biased region" description="Polar residues" evidence="1">
    <location>
        <begin position="17"/>
        <end position="26"/>
    </location>
</feature>
<dbReference type="Pfam" id="PF00403">
    <property type="entry name" value="HMA"/>
    <property type="match status" value="1"/>
</dbReference>
<feature type="transmembrane region" description="Helical" evidence="2">
    <location>
        <begin position="32"/>
        <end position="51"/>
    </location>
</feature>
<dbReference type="EMBL" id="PFNG01000084">
    <property type="protein sequence ID" value="PIZ40674.1"/>
    <property type="molecule type" value="Genomic_DNA"/>
</dbReference>
<dbReference type="InterPro" id="IPR006121">
    <property type="entry name" value="HMA_dom"/>
</dbReference>
<protein>
    <recommendedName>
        <fullName evidence="3">HMA domain-containing protein</fullName>
    </recommendedName>
</protein>
<gene>
    <name evidence="4" type="ORF">COY37_03405</name>
</gene>
<keyword evidence="2" id="KW-0812">Transmembrane</keyword>
<evidence type="ECO:0000256" key="2">
    <source>
        <dbReference type="SAM" id="Phobius"/>
    </source>
</evidence>
<dbReference type="GO" id="GO:0046872">
    <property type="term" value="F:metal ion binding"/>
    <property type="evidence" value="ECO:0007669"/>
    <property type="project" value="InterPro"/>
</dbReference>
<dbReference type="InterPro" id="IPR036163">
    <property type="entry name" value="HMA_dom_sf"/>
</dbReference>
<comment type="caution">
    <text evidence="4">The sequence shown here is derived from an EMBL/GenBank/DDBJ whole genome shotgun (WGS) entry which is preliminary data.</text>
</comment>
<dbReference type="SUPFAM" id="SSF55008">
    <property type="entry name" value="HMA, heavy metal-associated domain"/>
    <property type="match status" value="1"/>
</dbReference>
<keyword evidence="2" id="KW-1133">Transmembrane helix</keyword>
<keyword evidence="2" id="KW-0472">Membrane</keyword>